<evidence type="ECO:0000313" key="2">
    <source>
        <dbReference type="Proteomes" id="UP000634004"/>
    </source>
</evidence>
<comment type="caution">
    <text evidence="1">The sequence shown here is derived from an EMBL/GenBank/DDBJ whole genome shotgun (WGS) entry which is preliminary data.</text>
</comment>
<dbReference type="Proteomes" id="UP000634004">
    <property type="component" value="Unassembled WGS sequence"/>
</dbReference>
<reference evidence="1" key="1">
    <citation type="journal article" date="2014" name="Int. J. Syst. Evol. Microbiol.">
        <title>Complete genome sequence of Corynebacterium casei LMG S-19264T (=DSM 44701T), isolated from a smear-ripened cheese.</title>
        <authorList>
            <consortium name="US DOE Joint Genome Institute (JGI-PGF)"/>
            <person name="Walter F."/>
            <person name="Albersmeier A."/>
            <person name="Kalinowski J."/>
            <person name="Ruckert C."/>
        </authorList>
    </citation>
    <scope>NUCLEOTIDE SEQUENCE</scope>
    <source>
        <strain evidence="1">KCTC 32513</strain>
    </source>
</reference>
<dbReference type="EMBL" id="BMZH01000033">
    <property type="protein sequence ID" value="GHB05906.1"/>
    <property type="molecule type" value="Genomic_DNA"/>
</dbReference>
<evidence type="ECO:0000313" key="1">
    <source>
        <dbReference type="EMBL" id="GHB05906.1"/>
    </source>
</evidence>
<reference evidence="1" key="2">
    <citation type="submission" date="2020-09" db="EMBL/GenBank/DDBJ databases">
        <authorList>
            <person name="Sun Q."/>
            <person name="Kim S."/>
        </authorList>
    </citation>
    <scope>NUCLEOTIDE SEQUENCE</scope>
    <source>
        <strain evidence="1">KCTC 32513</strain>
    </source>
</reference>
<gene>
    <name evidence="1" type="ORF">GCM10009069_30250</name>
</gene>
<protein>
    <submittedName>
        <fullName evidence="1">Uncharacterized protein</fullName>
    </submittedName>
</protein>
<accession>A0A8J3CUW6</accession>
<dbReference type="AlphaFoldDB" id="A0A8J3CUW6"/>
<keyword evidence="2" id="KW-1185">Reference proteome</keyword>
<proteinExistence type="predicted"/>
<sequence>MPYWKLGLPISRCIFGVESGGPGNRRAVIFAKDLAITDAANAKGLVARLSEITRQ</sequence>
<organism evidence="1 2">
    <name type="scientific">Algimonas arctica</name>
    <dbReference type="NCBI Taxonomy" id="1479486"/>
    <lineage>
        <taxon>Bacteria</taxon>
        <taxon>Pseudomonadati</taxon>
        <taxon>Pseudomonadota</taxon>
        <taxon>Alphaproteobacteria</taxon>
        <taxon>Maricaulales</taxon>
        <taxon>Robiginitomaculaceae</taxon>
        <taxon>Algimonas</taxon>
    </lineage>
</organism>
<name>A0A8J3CUW6_9PROT</name>